<evidence type="ECO:0000256" key="1">
    <source>
        <dbReference type="SAM" id="MobiDB-lite"/>
    </source>
</evidence>
<feature type="compositionally biased region" description="Basic and acidic residues" evidence="1">
    <location>
        <begin position="15"/>
        <end position="27"/>
    </location>
</feature>
<dbReference type="EMBL" id="JH817191">
    <property type="protein sequence ID" value="EKC22122.1"/>
    <property type="molecule type" value="Genomic_DNA"/>
</dbReference>
<proteinExistence type="predicted"/>
<reference evidence="2" key="1">
    <citation type="journal article" date="2012" name="Nature">
        <title>The oyster genome reveals stress adaptation and complexity of shell formation.</title>
        <authorList>
            <person name="Zhang G."/>
            <person name="Fang X."/>
            <person name="Guo X."/>
            <person name="Li L."/>
            <person name="Luo R."/>
            <person name="Xu F."/>
            <person name="Yang P."/>
            <person name="Zhang L."/>
            <person name="Wang X."/>
            <person name="Qi H."/>
            <person name="Xiong Z."/>
            <person name="Que H."/>
            <person name="Xie Y."/>
            <person name="Holland P.W."/>
            <person name="Paps J."/>
            <person name="Zhu Y."/>
            <person name="Wu F."/>
            <person name="Chen Y."/>
            <person name="Wang J."/>
            <person name="Peng C."/>
            <person name="Meng J."/>
            <person name="Yang L."/>
            <person name="Liu J."/>
            <person name="Wen B."/>
            <person name="Zhang N."/>
            <person name="Huang Z."/>
            <person name="Zhu Q."/>
            <person name="Feng Y."/>
            <person name="Mount A."/>
            <person name="Hedgecock D."/>
            <person name="Xu Z."/>
            <person name="Liu Y."/>
            <person name="Domazet-Loso T."/>
            <person name="Du Y."/>
            <person name="Sun X."/>
            <person name="Zhang S."/>
            <person name="Liu B."/>
            <person name="Cheng P."/>
            <person name="Jiang X."/>
            <person name="Li J."/>
            <person name="Fan D."/>
            <person name="Wang W."/>
            <person name="Fu W."/>
            <person name="Wang T."/>
            <person name="Wang B."/>
            <person name="Zhang J."/>
            <person name="Peng Z."/>
            <person name="Li Y."/>
            <person name="Li N."/>
            <person name="Wang J."/>
            <person name="Chen M."/>
            <person name="He Y."/>
            <person name="Tan F."/>
            <person name="Song X."/>
            <person name="Zheng Q."/>
            <person name="Huang R."/>
            <person name="Yang H."/>
            <person name="Du X."/>
            <person name="Chen L."/>
            <person name="Yang M."/>
            <person name="Gaffney P.M."/>
            <person name="Wang S."/>
            <person name="Luo L."/>
            <person name="She Z."/>
            <person name="Ming Y."/>
            <person name="Huang W."/>
            <person name="Zhang S."/>
            <person name="Huang B."/>
            <person name="Zhang Y."/>
            <person name="Qu T."/>
            <person name="Ni P."/>
            <person name="Miao G."/>
            <person name="Wang J."/>
            <person name="Wang Q."/>
            <person name="Steinberg C.E."/>
            <person name="Wang H."/>
            <person name="Li N."/>
            <person name="Qian L."/>
            <person name="Zhang G."/>
            <person name="Li Y."/>
            <person name="Yang H."/>
            <person name="Liu X."/>
            <person name="Wang J."/>
            <person name="Yin Y."/>
            <person name="Wang J."/>
        </authorList>
    </citation>
    <scope>NUCLEOTIDE SEQUENCE [LARGE SCALE GENOMIC DNA]</scope>
    <source>
        <strain evidence="2">05x7-T-G4-1.051#20</strain>
    </source>
</reference>
<evidence type="ECO:0000313" key="2">
    <source>
        <dbReference type="EMBL" id="EKC22122.1"/>
    </source>
</evidence>
<dbReference type="AlphaFoldDB" id="K1PE38"/>
<name>K1PE38_MAGGI</name>
<gene>
    <name evidence="2" type="ORF">CGI_10002735</name>
</gene>
<accession>K1PE38</accession>
<sequence>MENDTDSESYWGEDPEVRLEETPREEEPQTETNDLIAGRIYRKRTMPSPVQAPRKSICRTVVYPVPGGVTVETQTDTVVIGMADKSTHTAGYRKRVKEVTITKYHENDRSVENIVEREKGVLQYMVHDKLGNCGK</sequence>
<feature type="compositionally biased region" description="Acidic residues" evidence="1">
    <location>
        <begin position="1"/>
        <end position="14"/>
    </location>
</feature>
<feature type="region of interest" description="Disordered" evidence="1">
    <location>
        <begin position="1"/>
        <end position="36"/>
    </location>
</feature>
<protein>
    <submittedName>
        <fullName evidence="2">Uncharacterized protein</fullName>
    </submittedName>
</protein>
<dbReference type="HOGENOM" id="CLU_1887745_0_0_1"/>
<dbReference type="InParanoid" id="K1PE38"/>
<organism evidence="2">
    <name type="scientific">Magallana gigas</name>
    <name type="common">Pacific oyster</name>
    <name type="synonym">Crassostrea gigas</name>
    <dbReference type="NCBI Taxonomy" id="29159"/>
    <lineage>
        <taxon>Eukaryota</taxon>
        <taxon>Metazoa</taxon>
        <taxon>Spiralia</taxon>
        <taxon>Lophotrochozoa</taxon>
        <taxon>Mollusca</taxon>
        <taxon>Bivalvia</taxon>
        <taxon>Autobranchia</taxon>
        <taxon>Pteriomorphia</taxon>
        <taxon>Ostreida</taxon>
        <taxon>Ostreoidea</taxon>
        <taxon>Ostreidae</taxon>
        <taxon>Magallana</taxon>
    </lineage>
</organism>